<reference evidence="4" key="1">
    <citation type="submission" date="2021-05" db="EMBL/GenBank/DDBJ databases">
        <authorList>
            <person name="Alioto T."/>
            <person name="Alioto T."/>
            <person name="Gomez Garrido J."/>
        </authorList>
    </citation>
    <scope>NUCLEOTIDE SEQUENCE</scope>
</reference>
<keyword evidence="1" id="KW-0175">Coiled coil</keyword>
<proteinExistence type="predicted"/>
<evidence type="ECO:0000256" key="2">
    <source>
        <dbReference type="SAM" id="MobiDB-lite"/>
    </source>
</evidence>
<feature type="coiled-coil region" evidence="1">
    <location>
        <begin position="68"/>
        <end position="137"/>
    </location>
</feature>
<dbReference type="InterPro" id="IPR057251">
    <property type="entry name" value="FP_C"/>
</dbReference>
<dbReference type="InterPro" id="IPR011011">
    <property type="entry name" value="Znf_FYVE_PHD"/>
</dbReference>
<protein>
    <submittedName>
        <fullName evidence="4">(northern house mosquito) hypothetical protein</fullName>
    </submittedName>
</protein>
<organism evidence="4">
    <name type="scientific">Culex pipiens</name>
    <name type="common">House mosquito</name>
    <dbReference type="NCBI Taxonomy" id="7175"/>
    <lineage>
        <taxon>Eukaryota</taxon>
        <taxon>Metazoa</taxon>
        <taxon>Ecdysozoa</taxon>
        <taxon>Arthropoda</taxon>
        <taxon>Hexapoda</taxon>
        <taxon>Insecta</taxon>
        <taxon>Pterygota</taxon>
        <taxon>Neoptera</taxon>
        <taxon>Endopterygota</taxon>
        <taxon>Diptera</taxon>
        <taxon>Nematocera</taxon>
        <taxon>Culicoidea</taxon>
        <taxon>Culicidae</taxon>
        <taxon>Culicinae</taxon>
        <taxon>Culicini</taxon>
        <taxon>Culex</taxon>
        <taxon>Culex</taxon>
    </lineage>
</organism>
<accession>A0A8D8NN29</accession>
<evidence type="ECO:0000259" key="3">
    <source>
        <dbReference type="Pfam" id="PF25298"/>
    </source>
</evidence>
<dbReference type="EMBL" id="HBUE01285441">
    <property type="protein sequence ID" value="CAG6571239.1"/>
    <property type="molecule type" value="Transcribed_RNA"/>
</dbReference>
<dbReference type="Gene3D" id="1.20.5.340">
    <property type="match status" value="1"/>
</dbReference>
<feature type="region of interest" description="Disordered" evidence="2">
    <location>
        <begin position="305"/>
        <end position="331"/>
    </location>
</feature>
<name>A0A8D8NN29_CULPI</name>
<dbReference type="EMBL" id="HBUE01179838">
    <property type="protein sequence ID" value="CAG6519685.1"/>
    <property type="molecule type" value="Transcribed_RNA"/>
</dbReference>
<evidence type="ECO:0000256" key="1">
    <source>
        <dbReference type="SAM" id="Coils"/>
    </source>
</evidence>
<evidence type="ECO:0000313" key="4">
    <source>
        <dbReference type="EMBL" id="CAG6571239.1"/>
    </source>
</evidence>
<sequence length="331" mass="37024">MPEYQCVICNLREKSLSKLLRCGQCKSCEHVKCKGLSAEAADVLRQGPYYCSTMCELVPQMKTVITEVKEMRGELRSVKVTMDDLESSHTYLSGQMEDLLQDIKTLKSDQASLRKHVSSLEGKHDTVSSKVDQLELEVDRLHRTAISTHAVVLGIPNKPHEVPELIIKKVAAAVGIVLPDEAILEASRLVSKETSSSKTHPIKVVFSQEQYKEELFTKKKQHGPLSISDVDPEFAGIAGRVTLRDELTQYGLRLLKKVRDIQLDADIKFVWPGRNGAVLAKRTENSKTEVIRNLKDVDRLERTSSKRLLNLSSGNATSPLESGPNPKNRRQ</sequence>
<dbReference type="AlphaFoldDB" id="A0A8D8NN29"/>
<dbReference type="SUPFAM" id="SSF57903">
    <property type="entry name" value="FYVE/PHD zinc finger"/>
    <property type="match status" value="1"/>
</dbReference>
<feature type="domain" description="FP protein C-terminal" evidence="3">
    <location>
        <begin position="248"/>
        <end position="300"/>
    </location>
</feature>
<feature type="compositionally biased region" description="Polar residues" evidence="2">
    <location>
        <begin position="306"/>
        <end position="320"/>
    </location>
</feature>
<dbReference type="Pfam" id="PF25298">
    <property type="entry name" value="Baculo_FP_2nd"/>
    <property type="match status" value="1"/>
</dbReference>